<proteinExistence type="predicted"/>
<evidence type="ECO:0000313" key="1">
    <source>
        <dbReference type="EMBL" id="ABK16279.1"/>
    </source>
</evidence>
<evidence type="ECO:0000313" key="2">
    <source>
        <dbReference type="Proteomes" id="UP000001784"/>
    </source>
</evidence>
<protein>
    <recommendedName>
        <fullName evidence="3">YD repeat protein</fullName>
    </recommendedName>
</protein>
<sequence>MEGRCKRHTHYTTDVFYRPLQASSPAAGGLGAYSVTYAYDQRANGKGHLTTVTDPSGSTLSNHDARSRLWEKKSTVSGFEFTFSRAFSPAGRLRRVEVGPVSGSSRG</sequence>
<dbReference type="RefSeq" id="WP_011697452.1">
    <property type="nucleotide sequence ID" value="NC_008554.1"/>
</dbReference>
<evidence type="ECO:0008006" key="3">
    <source>
        <dbReference type="Google" id="ProtNLM"/>
    </source>
</evidence>
<dbReference type="eggNOG" id="COG3209">
    <property type="taxonomic scope" value="Bacteria"/>
</dbReference>
<gene>
    <name evidence="1" type="ordered locus">Sfum_0580</name>
</gene>
<dbReference type="Proteomes" id="UP000001784">
    <property type="component" value="Chromosome"/>
</dbReference>
<name>A0LFS7_SYNFM</name>
<dbReference type="KEGG" id="sfu:Sfum_0580"/>
<dbReference type="EMBL" id="CP000478">
    <property type="protein sequence ID" value="ABK16279.1"/>
    <property type="molecule type" value="Genomic_DNA"/>
</dbReference>
<dbReference type="STRING" id="335543.Sfum_0580"/>
<keyword evidence="2" id="KW-1185">Reference proteome</keyword>
<dbReference type="HOGENOM" id="CLU_2208753_0_0_7"/>
<organism evidence="1 2">
    <name type="scientific">Syntrophobacter fumaroxidans (strain DSM 10017 / MPOB)</name>
    <dbReference type="NCBI Taxonomy" id="335543"/>
    <lineage>
        <taxon>Bacteria</taxon>
        <taxon>Pseudomonadati</taxon>
        <taxon>Thermodesulfobacteriota</taxon>
        <taxon>Syntrophobacteria</taxon>
        <taxon>Syntrophobacterales</taxon>
        <taxon>Syntrophobacteraceae</taxon>
        <taxon>Syntrophobacter</taxon>
    </lineage>
</organism>
<accession>A0LFS7</accession>
<dbReference type="InParanoid" id="A0LFS7"/>
<reference evidence="1 2" key="1">
    <citation type="submission" date="2006-10" db="EMBL/GenBank/DDBJ databases">
        <title>Complete sequence of Syntrophobacter fumaroxidans MPOB.</title>
        <authorList>
            <consortium name="US DOE Joint Genome Institute"/>
            <person name="Copeland A."/>
            <person name="Lucas S."/>
            <person name="Lapidus A."/>
            <person name="Barry K."/>
            <person name="Detter J.C."/>
            <person name="Glavina del Rio T."/>
            <person name="Hammon N."/>
            <person name="Israni S."/>
            <person name="Pitluck S."/>
            <person name="Goltsman E.G."/>
            <person name="Martinez M."/>
            <person name="Schmutz J."/>
            <person name="Larimer F."/>
            <person name="Land M."/>
            <person name="Hauser L."/>
            <person name="Kyrpides N."/>
            <person name="Kim E."/>
            <person name="Boone D.R."/>
            <person name="Brockman F."/>
            <person name="Culley D."/>
            <person name="Ferry J."/>
            <person name="Gunsalus R."/>
            <person name="McInerney M.J."/>
            <person name="Morrison M."/>
            <person name="Plugge C."/>
            <person name="Rohlin L."/>
            <person name="Scholten J."/>
            <person name="Sieber J."/>
            <person name="Stams A.J.M."/>
            <person name="Worm P."/>
            <person name="Henstra A.M."/>
            <person name="Richardson P."/>
        </authorList>
    </citation>
    <scope>NUCLEOTIDE SEQUENCE [LARGE SCALE GENOMIC DNA]</scope>
    <source>
        <strain evidence="2">DSM 10017 / MPOB</strain>
    </source>
</reference>
<dbReference type="AlphaFoldDB" id="A0LFS7"/>